<feature type="transmembrane region" description="Helical" evidence="8">
    <location>
        <begin position="154"/>
        <end position="178"/>
    </location>
</feature>
<feature type="transmembrane region" description="Helical" evidence="8">
    <location>
        <begin position="126"/>
        <end position="148"/>
    </location>
</feature>
<gene>
    <name evidence="9" type="ORF">HR45_08025</name>
</gene>
<keyword evidence="5 8" id="KW-0812">Transmembrane</keyword>
<dbReference type="OrthoDB" id="9055647at2"/>
<evidence type="ECO:0000256" key="1">
    <source>
        <dbReference type="ARBA" id="ARBA00004651"/>
    </source>
</evidence>
<feature type="transmembrane region" description="Helical" evidence="8">
    <location>
        <begin position="72"/>
        <end position="93"/>
    </location>
</feature>
<evidence type="ECO:0000256" key="7">
    <source>
        <dbReference type="ARBA" id="ARBA00023136"/>
    </source>
</evidence>
<feature type="transmembrane region" description="Helical" evidence="8">
    <location>
        <begin position="246"/>
        <end position="276"/>
    </location>
</feature>
<keyword evidence="6 8" id="KW-1133">Transmembrane helix</keyword>
<dbReference type="Pfam" id="PF01032">
    <property type="entry name" value="FecCD"/>
    <property type="match status" value="1"/>
</dbReference>
<dbReference type="STRING" id="1515746.HR45_08025"/>
<dbReference type="InterPro" id="IPR037294">
    <property type="entry name" value="ABC_BtuC-like"/>
</dbReference>
<keyword evidence="3" id="KW-0813">Transport</keyword>
<dbReference type="eggNOG" id="COG0609">
    <property type="taxonomic scope" value="Bacteria"/>
</dbReference>
<dbReference type="EMBL" id="JPEO01000004">
    <property type="protein sequence ID" value="KFZ37794.1"/>
    <property type="molecule type" value="Genomic_DNA"/>
</dbReference>
<dbReference type="GO" id="GO:0022857">
    <property type="term" value="F:transmembrane transporter activity"/>
    <property type="evidence" value="ECO:0007669"/>
    <property type="project" value="InterPro"/>
</dbReference>
<feature type="transmembrane region" description="Helical" evidence="8">
    <location>
        <begin position="199"/>
        <end position="220"/>
    </location>
</feature>
<dbReference type="CDD" id="cd06550">
    <property type="entry name" value="TM_ABC_iron-siderophores_like"/>
    <property type="match status" value="1"/>
</dbReference>
<dbReference type="Gene3D" id="1.10.3470.10">
    <property type="entry name" value="ABC transporter involved in vitamin B12 uptake, BtuC"/>
    <property type="match status" value="1"/>
</dbReference>
<proteinExistence type="inferred from homology"/>
<feature type="transmembrane region" description="Helical" evidence="8">
    <location>
        <begin position="315"/>
        <end position="333"/>
    </location>
</feature>
<feature type="transmembrane region" description="Helical" evidence="8">
    <location>
        <begin position="12"/>
        <end position="32"/>
    </location>
</feature>
<comment type="similarity">
    <text evidence="2">Belongs to the binding-protein-dependent transport system permease family. FecCD subfamily.</text>
</comment>
<evidence type="ECO:0000256" key="5">
    <source>
        <dbReference type="ARBA" id="ARBA00022692"/>
    </source>
</evidence>
<evidence type="ECO:0000256" key="3">
    <source>
        <dbReference type="ARBA" id="ARBA00022448"/>
    </source>
</evidence>
<dbReference type="InterPro" id="IPR000522">
    <property type="entry name" value="ABC_transptr_permease_BtuC"/>
</dbReference>
<evidence type="ECO:0000256" key="4">
    <source>
        <dbReference type="ARBA" id="ARBA00022475"/>
    </source>
</evidence>
<dbReference type="AlphaFoldDB" id="A0A094JIE0"/>
<sequence>MSHFFSRFNGQLAALLLLLLAMMLFALSLGNYPISMLEICRFVGSHLGLTTLTDERQSILSNILLDVRLPRVIGAILVGMALSGSGAAFQAVFRNPLVSPGMLGVLAGASFGATLGMLFHGNWMVIQIMAFAFGLLAVGIGVAIGLIFGGGSMITLLLGGIISSALFSALLSLVKFAADPQDELPSIVYWLMGSLGMSGLSDVLWLLPPMLLAVLVLWGFGRALDAMSMGDEEARALGVPVNLVRYGVIIAATMASALSVSIAGMVGWVGLIAPHIARMLVGPENSRLMPVSIMLGAIFLLLADCLARGFSVVEIPIGIVTECLGLPLFLLVLHRARKGWN</sequence>
<evidence type="ECO:0000313" key="9">
    <source>
        <dbReference type="EMBL" id="KFZ37794.1"/>
    </source>
</evidence>
<comment type="caution">
    <text evidence="9">The sequence shown here is derived from an EMBL/GenBank/DDBJ whole genome shotgun (WGS) entry which is preliminary data.</text>
</comment>
<protein>
    <submittedName>
        <fullName evidence="9">ABC transporter permease</fullName>
    </submittedName>
</protein>
<keyword evidence="10" id="KW-1185">Reference proteome</keyword>
<feature type="transmembrane region" description="Helical" evidence="8">
    <location>
        <begin position="288"/>
        <end position="309"/>
    </location>
</feature>
<evidence type="ECO:0000256" key="8">
    <source>
        <dbReference type="SAM" id="Phobius"/>
    </source>
</evidence>
<dbReference type="SUPFAM" id="SSF81345">
    <property type="entry name" value="ABC transporter involved in vitamin B12 uptake, BtuC"/>
    <property type="match status" value="1"/>
</dbReference>
<dbReference type="GO" id="GO:0005886">
    <property type="term" value="C:plasma membrane"/>
    <property type="evidence" value="ECO:0007669"/>
    <property type="project" value="UniProtKB-SubCell"/>
</dbReference>
<dbReference type="RefSeq" id="WP_052074595.1">
    <property type="nucleotide sequence ID" value="NZ_JPEO01000004.1"/>
</dbReference>
<organism evidence="9 10">
    <name type="scientific">Shewanella mangrovi</name>
    <dbReference type="NCBI Taxonomy" id="1515746"/>
    <lineage>
        <taxon>Bacteria</taxon>
        <taxon>Pseudomonadati</taxon>
        <taxon>Pseudomonadota</taxon>
        <taxon>Gammaproteobacteria</taxon>
        <taxon>Alteromonadales</taxon>
        <taxon>Shewanellaceae</taxon>
        <taxon>Shewanella</taxon>
    </lineage>
</organism>
<accession>A0A094JIE0</accession>
<comment type="subcellular location">
    <subcellularLocation>
        <location evidence="1">Cell membrane</location>
        <topology evidence="1">Multi-pass membrane protein</topology>
    </subcellularLocation>
</comment>
<dbReference type="GO" id="GO:0033214">
    <property type="term" value="P:siderophore-iron import into cell"/>
    <property type="evidence" value="ECO:0007669"/>
    <property type="project" value="TreeGrafter"/>
</dbReference>
<keyword evidence="4" id="KW-1003">Cell membrane</keyword>
<dbReference type="PANTHER" id="PTHR30472:SF70">
    <property type="entry name" value="MOLYBDATE IMPORT SYSTEM PERMEASE PROTEIN MOLB"/>
    <property type="match status" value="1"/>
</dbReference>
<feature type="transmembrane region" description="Helical" evidence="8">
    <location>
        <begin position="99"/>
        <end position="119"/>
    </location>
</feature>
<evidence type="ECO:0000256" key="2">
    <source>
        <dbReference type="ARBA" id="ARBA00007935"/>
    </source>
</evidence>
<evidence type="ECO:0000313" key="10">
    <source>
        <dbReference type="Proteomes" id="UP000029264"/>
    </source>
</evidence>
<name>A0A094JIE0_9GAMM</name>
<reference evidence="9 10" key="1">
    <citation type="submission" date="2014-06" db="EMBL/GenBank/DDBJ databases">
        <title>Shewanella sp. YQH10.</title>
        <authorList>
            <person name="Liu Y."/>
            <person name="Zeng R."/>
        </authorList>
    </citation>
    <scope>NUCLEOTIDE SEQUENCE [LARGE SCALE GENOMIC DNA]</scope>
    <source>
        <strain evidence="9 10">YQH10</strain>
    </source>
</reference>
<evidence type="ECO:0000256" key="6">
    <source>
        <dbReference type="ARBA" id="ARBA00022989"/>
    </source>
</evidence>
<dbReference type="PANTHER" id="PTHR30472">
    <property type="entry name" value="FERRIC ENTEROBACTIN TRANSPORT SYSTEM PERMEASE PROTEIN"/>
    <property type="match status" value="1"/>
</dbReference>
<keyword evidence="7 8" id="KW-0472">Membrane</keyword>
<dbReference type="Proteomes" id="UP000029264">
    <property type="component" value="Unassembled WGS sequence"/>
</dbReference>
<dbReference type="FunFam" id="1.10.3470.10:FF:000001">
    <property type="entry name" value="Vitamin B12 ABC transporter permease BtuC"/>
    <property type="match status" value="1"/>
</dbReference>